<proteinExistence type="predicted"/>
<dbReference type="Proteomes" id="UP001193389">
    <property type="component" value="Chromosome"/>
</dbReference>
<gene>
    <name evidence="1" type="ORF">AQPE_0620</name>
</gene>
<dbReference type="EMBL" id="AP018694">
    <property type="protein sequence ID" value="BBE16481.1"/>
    <property type="molecule type" value="Genomic_DNA"/>
</dbReference>
<dbReference type="Gene3D" id="3.20.20.70">
    <property type="entry name" value="Aldolase class I"/>
    <property type="match status" value="1"/>
</dbReference>
<dbReference type="KEGG" id="anf:AQPE_0620"/>
<dbReference type="SUPFAM" id="SSF51445">
    <property type="entry name" value="(Trans)glycosidases"/>
    <property type="match status" value="1"/>
</dbReference>
<dbReference type="InterPro" id="IPR013785">
    <property type="entry name" value="Aldolase_TIM"/>
</dbReference>
<dbReference type="InterPro" id="IPR017853">
    <property type="entry name" value="GH"/>
</dbReference>
<name>A0A5K7S4I6_9BACT</name>
<accession>A0A5K7S4I6</accession>
<evidence type="ECO:0000313" key="2">
    <source>
        <dbReference type="Proteomes" id="UP001193389"/>
    </source>
</evidence>
<sequence length="572" mass="65985">MSPFEATIDIKEQGLQKYILNIYLHSTFAATPPSFNLSVKFPKDKINQIWNSKTWSNKSYFTIPSYDRAAANFSIISGLTINDHNQITVTCKDAYKAKFVSSNIKEEGDSIVFSLGFFEDNPPLSNLQDYQAEVWVDFRSIHFSKAIYDASSWFLEDEFKKGVATADTTNVPVFSTWYPMHRNIPLENITRDLDSLKTFNFKSVLVDDGWQSLVQMKIDTAYSYDENSFKTMSLFKKKCSDMGLPLYLWYSIPFIGGNPVILKKFDGKYIRYRAPRQMFVLDPRYSDVRKYLVSTYANFLSTWNFDGYWFDFLKGFYPKEGAVIDQDKGRDFVSIDLAVDTLYSDMKTRLNAIKPNFFMGQIFSVVGPNLVSYQNFLTGFVGVENTQVVREKMVNNRLLYGKFTPFMEVVAINQRESEEDIARKLQSVLFGNPYLSFYVTTLPEASKQTIRFWLDYWKTNHKVIFEGSFEPMQVSRFYPGIKVENEQKIIYMVYEDYTINLPVVLNKPVDVINSKTVGNIQFLLNKADAHYNYEIFDCKGVSTEKGIVKCKSKNAVDFAVPTAGFIRITPGQ</sequence>
<evidence type="ECO:0000313" key="1">
    <source>
        <dbReference type="EMBL" id="BBE16481.1"/>
    </source>
</evidence>
<protein>
    <submittedName>
        <fullName evidence="1">Alpha-galactosidase</fullName>
    </submittedName>
</protein>
<dbReference type="AlphaFoldDB" id="A0A5K7S4I6"/>
<organism evidence="1 2">
    <name type="scientific">Aquipluma nitroreducens</name>
    <dbReference type="NCBI Taxonomy" id="2010828"/>
    <lineage>
        <taxon>Bacteria</taxon>
        <taxon>Pseudomonadati</taxon>
        <taxon>Bacteroidota</taxon>
        <taxon>Bacteroidia</taxon>
        <taxon>Marinilabiliales</taxon>
        <taxon>Prolixibacteraceae</taxon>
        <taxon>Aquipluma</taxon>
    </lineage>
</organism>
<reference evidence="1" key="1">
    <citation type="journal article" date="2020" name="Int. J. Syst. Evol. Microbiol.">
        <title>Aquipluma nitroreducens gen. nov. sp. nov., a novel facultatively anaerobic bacterium isolated from a freshwater lake.</title>
        <authorList>
            <person name="Watanabe M."/>
            <person name="Kojima H."/>
            <person name="Fukui M."/>
        </authorList>
    </citation>
    <scope>NUCLEOTIDE SEQUENCE</scope>
    <source>
        <strain evidence="1">MeG22</strain>
    </source>
</reference>
<keyword evidence="2" id="KW-1185">Reference proteome</keyword>